<dbReference type="PANTHER" id="PTHR11750">
    <property type="entry name" value="PROTEIN N-TERMINAL AMIDASE"/>
    <property type="match status" value="1"/>
</dbReference>
<dbReference type="PANTHER" id="PTHR11750:SF26">
    <property type="entry name" value="PROTEIN N-TERMINAL AMIDASE"/>
    <property type="match status" value="1"/>
</dbReference>
<reference evidence="3" key="1">
    <citation type="journal article" date="2020" name="Stud. Mycol.">
        <title>101 Dothideomycetes genomes: a test case for predicting lifestyles and emergence of pathogens.</title>
        <authorList>
            <person name="Haridas S."/>
            <person name="Albert R."/>
            <person name="Binder M."/>
            <person name="Bloem J."/>
            <person name="Labutti K."/>
            <person name="Salamov A."/>
            <person name="Andreopoulos B."/>
            <person name="Baker S."/>
            <person name="Barry K."/>
            <person name="Bills G."/>
            <person name="Bluhm B."/>
            <person name="Cannon C."/>
            <person name="Castanera R."/>
            <person name="Culley D."/>
            <person name="Daum C."/>
            <person name="Ezra D."/>
            <person name="Gonzalez J."/>
            <person name="Henrissat B."/>
            <person name="Kuo A."/>
            <person name="Liang C."/>
            <person name="Lipzen A."/>
            <person name="Lutzoni F."/>
            <person name="Magnuson J."/>
            <person name="Mondo S."/>
            <person name="Nolan M."/>
            <person name="Ohm R."/>
            <person name="Pangilinan J."/>
            <person name="Park H.-J."/>
            <person name="Ramirez L."/>
            <person name="Alfaro M."/>
            <person name="Sun H."/>
            <person name="Tritt A."/>
            <person name="Yoshinaga Y."/>
            <person name="Zwiers L.-H."/>
            <person name="Turgeon B."/>
            <person name="Goodwin S."/>
            <person name="Spatafora J."/>
            <person name="Crous P."/>
            <person name="Grigoriev I."/>
        </authorList>
    </citation>
    <scope>NUCLEOTIDE SEQUENCE</scope>
    <source>
        <strain evidence="3">ATCC 16933</strain>
    </source>
</reference>
<evidence type="ECO:0000313" key="4">
    <source>
        <dbReference type="Proteomes" id="UP000799766"/>
    </source>
</evidence>
<gene>
    <name evidence="3" type="ORF">BDY21DRAFT_37720</name>
</gene>
<dbReference type="InterPro" id="IPR036526">
    <property type="entry name" value="C-N_Hydrolase_sf"/>
</dbReference>
<dbReference type="Gene3D" id="3.60.110.10">
    <property type="entry name" value="Carbon-nitrogen hydrolase"/>
    <property type="match status" value="1"/>
</dbReference>
<keyword evidence="3" id="KW-0378">Hydrolase</keyword>
<dbReference type="Proteomes" id="UP000799766">
    <property type="component" value="Unassembled WGS sequence"/>
</dbReference>
<dbReference type="GO" id="GO:0008418">
    <property type="term" value="F:protein-N-terminal asparagine amidohydrolase activity"/>
    <property type="evidence" value="ECO:0007669"/>
    <property type="project" value="InterPro"/>
</dbReference>
<dbReference type="Pfam" id="PF00795">
    <property type="entry name" value="CN_hydrolase"/>
    <property type="match status" value="1"/>
</dbReference>
<dbReference type="AlphaFoldDB" id="A0A6A6P0H7"/>
<dbReference type="GO" id="GO:0030163">
    <property type="term" value="P:protein catabolic process"/>
    <property type="evidence" value="ECO:0007669"/>
    <property type="project" value="TreeGrafter"/>
</dbReference>
<dbReference type="SUPFAM" id="SSF56317">
    <property type="entry name" value="Carbon-nitrogen hydrolase"/>
    <property type="match status" value="1"/>
</dbReference>
<dbReference type="EMBL" id="MU001681">
    <property type="protein sequence ID" value="KAF2457252.1"/>
    <property type="molecule type" value="Genomic_DNA"/>
</dbReference>
<proteinExistence type="predicted"/>
<name>A0A6A6P0H7_9PEZI</name>
<dbReference type="GO" id="GO:0070773">
    <property type="term" value="F:protein-N-terminal glutamine amidohydrolase activity"/>
    <property type="evidence" value="ECO:0007669"/>
    <property type="project" value="InterPro"/>
</dbReference>
<keyword evidence="4" id="KW-1185">Reference proteome</keyword>
<feature type="domain" description="CN hydrolase" evidence="2">
    <location>
        <begin position="1"/>
        <end position="282"/>
    </location>
</feature>
<dbReference type="InterPro" id="IPR039703">
    <property type="entry name" value="Nta1"/>
</dbReference>
<organism evidence="3 4">
    <name type="scientific">Lineolata rhizophorae</name>
    <dbReference type="NCBI Taxonomy" id="578093"/>
    <lineage>
        <taxon>Eukaryota</taxon>
        <taxon>Fungi</taxon>
        <taxon>Dikarya</taxon>
        <taxon>Ascomycota</taxon>
        <taxon>Pezizomycotina</taxon>
        <taxon>Dothideomycetes</taxon>
        <taxon>Dothideomycetes incertae sedis</taxon>
        <taxon>Lineolatales</taxon>
        <taxon>Lineolataceae</taxon>
        <taxon>Lineolata</taxon>
    </lineage>
</organism>
<evidence type="ECO:0000313" key="3">
    <source>
        <dbReference type="EMBL" id="KAF2457252.1"/>
    </source>
</evidence>
<feature type="region of interest" description="Disordered" evidence="1">
    <location>
        <begin position="325"/>
        <end position="344"/>
    </location>
</feature>
<dbReference type="InterPro" id="IPR003010">
    <property type="entry name" value="C-N_Hydrolase"/>
</dbReference>
<protein>
    <submittedName>
        <fullName evidence="3">Carbon-nitrogen hydrolase</fullName>
    </submittedName>
</protein>
<sequence length="344" mass="38764">MKIATLQFWPRVGQVEKNIQRANCVLERYGWGSSAIDWLILPEMAFSGYNFPSLEAILSYAERPRSGPTYNWASSQACRLNCLVTVGYPEMEPPENESTPPRYFNSTMTVDPSGTIVATYRKSFLYYTDETWAQEGSGFFFADDFAGHAGLSVAHGICMDINPYRFERPWTDYEFATHVLEKKANVVVLSMAWLTNHHPSCVWRGRKKPELDTVSYWIERFRPLIAAKNEPVTVVFANRCGQEGKAVYAGSSCVMRIANGGIMIYKIAPKLQEGCIMVDLDKLCSCSDESHEHEIPESILQLIEGAEDHPMTQCPENLLGMSYENAMGESDDPLLDDSWPSSET</sequence>
<evidence type="ECO:0000256" key="1">
    <source>
        <dbReference type="SAM" id="MobiDB-lite"/>
    </source>
</evidence>
<evidence type="ECO:0000259" key="2">
    <source>
        <dbReference type="PROSITE" id="PS50263"/>
    </source>
</evidence>
<dbReference type="PROSITE" id="PS50263">
    <property type="entry name" value="CN_HYDROLASE"/>
    <property type="match status" value="1"/>
</dbReference>
<accession>A0A6A6P0H7</accession>
<dbReference type="OrthoDB" id="201515at2759"/>